<evidence type="ECO:0000256" key="4">
    <source>
        <dbReference type="ARBA" id="ARBA00022516"/>
    </source>
</evidence>
<keyword evidence="6" id="KW-0328">Glycosyltransferase</keyword>
<dbReference type="KEGG" id="gph:GEMMAAP_08660"/>
<evidence type="ECO:0000256" key="6">
    <source>
        <dbReference type="ARBA" id="ARBA00022676"/>
    </source>
</evidence>
<dbReference type="STRING" id="1379270.GEMMAAP_08660"/>
<reference evidence="11 12" key="1">
    <citation type="journal article" date="2014" name="Proc. Natl. Acad. Sci. U.S.A.">
        <title>Functional type 2 photosynthetic reaction centers found in the rare bacterial phylum Gemmatimonadetes.</title>
        <authorList>
            <person name="Zeng Y."/>
            <person name="Feng F."/>
            <person name="Medova H."/>
            <person name="Dean J."/>
            <person name="Koblizek M."/>
        </authorList>
    </citation>
    <scope>NUCLEOTIDE SEQUENCE [LARGE SCALE GENOMIC DNA]</scope>
    <source>
        <strain evidence="11 12">AP64</strain>
    </source>
</reference>
<keyword evidence="12" id="KW-1185">Reference proteome</keyword>
<dbReference type="NCBIfam" id="TIGR00215">
    <property type="entry name" value="lpxB"/>
    <property type="match status" value="1"/>
</dbReference>
<dbReference type="GO" id="GO:0005543">
    <property type="term" value="F:phospholipid binding"/>
    <property type="evidence" value="ECO:0007669"/>
    <property type="project" value="TreeGrafter"/>
</dbReference>
<evidence type="ECO:0000256" key="3">
    <source>
        <dbReference type="ARBA" id="ARBA00020902"/>
    </source>
</evidence>
<dbReference type="EMBL" id="CP011454">
    <property type="protein sequence ID" value="AMW06691.1"/>
    <property type="molecule type" value="Genomic_DNA"/>
</dbReference>
<dbReference type="SUPFAM" id="SSF53756">
    <property type="entry name" value="UDP-Glycosyltransferase/glycogen phosphorylase"/>
    <property type="match status" value="1"/>
</dbReference>
<keyword evidence="5" id="KW-0441">Lipid A biosynthesis</keyword>
<evidence type="ECO:0000313" key="12">
    <source>
        <dbReference type="Proteomes" id="UP000076404"/>
    </source>
</evidence>
<dbReference type="Proteomes" id="UP000076404">
    <property type="component" value="Chromosome"/>
</dbReference>
<protein>
    <recommendedName>
        <fullName evidence="3 10">Lipid-A-disaccharide synthase</fullName>
        <ecNumber evidence="2 10">2.4.1.182</ecNumber>
    </recommendedName>
</protein>
<evidence type="ECO:0000313" key="11">
    <source>
        <dbReference type="EMBL" id="AMW06691.1"/>
    </source>
</evidence>
<dbReference type="GO" id="GO:0016020">
    <property type="term" value="C:membrane"/>
    <property type="evidence" value="ECO:0007669"/>
    <property type="project" value="GOC"/>
</dbReference>
<dbReference type="EC" id="2.4.1.182" evidence="2 10"/>
<dbReference type="Pfam" id="PF02684">
    <property type="entry name" value="LpxB"/>
    <property type="match status" value="1"/>
</dbReference>
<dbReference type="PANTHER" id="PTHR30372:SF4">
    <property type="entry name" value="LIPID-A-DISACCHARIDE SYNTHASE, MITOCHONDRIAL-RELATED"/>
    <property type="match status" value="1"/>
</dbReference>
<dbReference type="InterPro" id="IPR003835">
    <property type="entry name" value="Glyco_trans_19"/>
</dbReference>
<dbReference type="AlphaFoldDB" id="A0A145Q2X0"/>
<keyword evidence="8" id="KW-0443">Lipid metabolism</keyword>
<dbReference type="GO" id="GO:0009245">
    <property type="term" value="P:lipid A biosynthetic process"/>
    <property type="evidence" value="ECO:0007669"/>
    <property type="project" value="UniProtKB-UniRule"/>
</dbReference>
<evidence type="ECO:0000256" key="2">
    <source>
        <dbReference type="ARBA" id="ARBA00012687"/>
    </source>
</evidence>
<sequence>MGRPVREVLFVVGEASGDLHAGKVAEILRELVPDVHMVGVGGGHMQRAGVELLEDVKHLAVMGFVEVLQHVPKHWALLKRLRARIESGRVGLVVLLDYPGFNLKVAEVAHRAGVPVLYYITPQVWAWGAKRLPTIARLVTKAAPILPFEEALLRQHGVDATFVGHPLLDRAQSLPSAKEARQSLGLAPDRPVLAVFPGSRKAEIARHLQSFVEAAQEVQRRRPDVQVVVGAAPTVTIPPAACPFPLVQGPSFVAQRAATAGLLKSGTNTLEAAVAGLPHVIGYKTSPITYAIAKRVVKIPHIGLVNVVAGREVSKEFVQDAFVPARVADALMPLLEMQSPERQRAEAGLAEVRGKLGTAGASRRVAEMIVGMLAP</sequence>
<evidence type="ECO:0000256" key="8">
    <source>
        <dbReference type="ARBA" id="ARBA00023098"/>
    </source>
</evidence>
<dbReference type="GO" id="GO:0008915">
    <property type="term" value="F:lipid-A-disaccharide synthase activity"/>
    <property type="evidence" value="ECO:0007669"/>
    <property type="project" value="UniProtKB-UniRule"/>
</dbReference>
<proteinExistence type="predicted"/>
<keyword evidence="4" id="KW-0444">Lipid biosynthesis</keyword>
<dbReference type="eggNOG" id="COG0763">
    <property type="taxonomic scope" value="Bacteria"/>
</dbReference>
<dbReference type="PANTHER" id="PTHR30372">
    <property type="entry name" value="LIPID-A-DISACCHARIDE SYNTHASE"/>
    <property type="match status" value="1"/>
</dbReference>
<keyword evidence="7" id="KW-0808">Transferase</keyword>
<name>A0A145Q2X0_9BACT</name>
<reference evidence="11 12" key="2">
    <citation type="journal article" date="2016" name="Environ. Microbiol. Rep.">
        <title>Metagenomic evidence for the presence of phototrophic Gemmatimonadetes bacteria in diverse environments.</title>
        <authorList>
            <person name="Zeng Y."/>
            <person name="Baumbach J."/>
            <person name="Barbosa E.G."/>
            <person name="Azevedo V."/>
            <person name="Zhang C."/>
            <person name="Koblizek M."/>
        </authorList>
    </citation>
    <scope>NUCLEOTIDE SEQUENCE [LARGE SCALE GENOMIC DNA]</scope>
    <source>
        <strain evidence="11 12">AP64</strain>
    </source>
</reference>
<evidence type="ECO:0000256" key="7">
    <source>
        <dbReference type="ARBA" id="ARBA00022679"/>
    </source>
</evidence>
<gene>
    <name evidence="11" type="ORF">GEMMAAP_08660</name>
</gene>
<evidence type="ECO:0000256" key="10">
    <source>
        <dbReference type="NCBIfam" id="TIGR00215"/>
    </source>
</evidence>
<organism evidence="11 12">
    <name type="scientific">Gemmatimonas phototrophica</name>
    <dbReference type="NCBI Taxonomy" id="1379270"/>
    <lineage>
        <taxon>Bacteria</taxon>
        <taxon>Pseudomonadati</taxon>
        <taxon>Gemmatimonadota</taxon>
        <taxon>Gemmatimonadia</taxon>
        <taxon>Gemmatimonadales</taxon>
        <taxon>Gemmatimonadaceae</taxon>
        <taxon>Gemmatimonas</taxon>
    </lineage>
</organism>
<comment type="function">
    <text evidence="1">Condensation of UDP-2,3-diacylglucosamine and 2,3-diacylglucosamine-1-phosphate to form lipid A disaccharide, a precursor of lipid A, a phosphorylated glycolipid that anchors the lipopolysaccharide to the outer membrane of the cell.</text>
</comment>
<evidence type="ECO:0000256" key="9">
    <source>
        <dbReference type="ARBA" id="ARBA00048975"/>
    </source>
</evidence>
<evidence type="ECO:0000256" key="1">
    <source>
        <dbReference type="ARBA" id="ARBA00002056"/>
    </source>
</evidence>
<evidence type="ECO:0000256" key="5">
    <source>
        <dbReference type="ARBA" id="ARBA00022556"/>
    </source>
</evidence>
<accession>A0A145Q2X0</accession>
<comment type="catalytic activity">
    <reaction evidence="9">
        <text>a lipid X + a UDP-2-N,3-O-bis[(3R)-3-hydroxyacyl]-alpha-D-glucosamine = a lipid A disaccharide + UDP + H(+)</text>
        <dbReference type="Rhea" id="RHEA:67828"/>
        <dbReference type="ChEBI" id="CHEBI:15378"/>
        <dbReference type="ChEBI" id="CHEBI:58223"/>
        <dbReference type="ChEBI" id="CHEBI:137748"/>
        <dbReference type="ChEBI" id="CHEBI:176338"/>
        <dbReference type="ChEBI" id="CHEBI:176343"/>
        <dbReference type="EC" id="2.4.1.182"/>
    </reaction>
</comment>